<gene>
    <name evidence="1" type="ORF">EJB05_15768</name>
</gene>
<reference evidence="1 2" key="1">
    <citation type="journal article" date="2019" name="Sci. Rep.">
        <title>A high-quality genome of Eragrostis curvula grass provides insights into Poaceae evolution and supports new strategies to enhance forage quality.</title>
        <authorList>
            <person name="Carballo J."/>
            <person name="Santos B.A.C.M."/>
            <person name="Zappacosta D."/>
            <person name="Garbus I."/>
            <person name="Selva J.P."/>
            <person name="Gallo C.A."/>
            <person name="Diaz A."/>
            <person name="Albertini E."/>
            <person name="Caccamo M."/>
            <person name="Echenique V."/>
        </authorList>
    </citation>
    <scope>NUCLEOTIDE SEQUENCE [LARGE SCALE GENOMIC DNA]</scope>
    <source>
        <strain evidence="2">cv. Victoria</strain>
        <tissue evidence="1">Leaf</tissue>
    </source>
</reference>
<evidence type="ECO:0000313" key="2">
    <source>
        <dbReference type="Proteomes" id="UP000324897"/>
    </source>
</evidence>
<dbReference type="Proteomes" id="UP000324897">
    <property type="component" value="Unassembled WGS sequence"/>
</dbReference>
<dbReference type="AlphaFoldDB" id="A0A5J9VCE3"/>
<dbReference type="Gramene" id="TVU33952">
    <property type="protein sequence ID" value="TVU33952"/>
    <property type="gene ID" value="EJB05_15768"/>
</dbReference>
<sequence length="177" mass="19336">MQRLTLSAHGPSASVAGLTHSQETLLQSKPAPKEIIHTRSPFFIRPLASMYASSYSTELLDVLPNRCSVIRDASTSSSDRPRPCCTSSMTPRPPAWMQKCSNAVVKSGRYSLTLARPLRSFRLSRDTATRTCSDTGSTSGPKAAMLLLSAWPAVVARSLERRMPVLPCSSSSWNTHR</sequence>
<evidence type="ECO:0000313" key="1">
    <source>
        <dbReference type="EMBL" id="TVU33952.1"/>
    </source>
</evidence>
<dbReference type="OrthoDB" id="10337232at2759"/>
<feature type="non-terminal residue" evidence="1">
    <location>
        <position position="1"/>
    </location>
</feature>
<accession>A0A5J9VCE3</accession>
<dbReference type="EMBL" id="RWGY01000009">
    <property type="protein sequence ID" value="TVU33952.1"/>
    <property type="molecule type" value="Genomic_DNA"/>
</dbReference>
<proteinExistence type="predicted"/>
<comment type="caution">
    <text evidence="1">The sequence shown here is derived from an EMBL/GenBank/DDBJ whole genome shotgun (WGS) entry which is preliminary data.</text>
</comment>
<keyword evidence="2" id="KW-1185">Reference proteome</keyword>
<name>A0A5J9VCE3_9POAL</name>
<organism evidence="1 2">
    <name type="scientific">Eragrostis curvula</name>
    <name type="common">weeping love grass</name>
    <dbReference type="NCBI Taxonomy" id="38414"/>
    <lineage>
        <taxon>Eukaryota</taxon>
        <taxon>Viridiplantae</taxon>
        <taxon>Streptophyta</taxon>
        <taxon>Embryophyta</taxon>
        <taxon>Tracheophyta</taxon>
        <taxon>Spermatophyta</taxon>
        <taxon>Magnoliopsida</taxon>
        <taxon>Liliopsida</taxon>
        <taxon>Poales</taxon>
        <taxon>Poaceae</taxon>
        <taxon>PACMAD clade</taxon>
        <taxon>Chloridoideae</taxon>
        <taxon>Eragrostideae</taxon>
        <taxon>Eragrostidinae</taxon>
        <taxon>Eragrostis</taxon>
    </lineage>
</organism>
<protein>
    <submittedName>
        <fullName evidence="1">Uncharacterized protein</fullName>
    </submittedName>
</protein>